<dbReference type="PANTHER" id="PTHR43537:SF45">
    <property type="entry name" value="GNTR FAMILY REGULATORY PROTEIN"/>
    <property type="match status" value="1"/>
</dbReference>
<dbReference type="SMART" id="SM00895">
    <property type="entry name" value="FCD"/>
    <property type="match status" value="1"/>
</dbReference>
<dbReference type="SUPFAM" id="SSF46785">
    <property type="entry name" value="Winged helix' DNA-binding domain"/>
    <property type="match status" value="1"/>
</dbReference>
<organism evidence="5 6">
    <name type="scientific">Rhizobium mongolense</name>
    <dbReference type="NCBI Taxonomy" id="57676"/>
    <lineage>
        <taxon>Bacteria</taxon>
        <taxon>Pseudomonadati</taxon>
        <taxon>Pseudomonadota</taxon>
        <taxon>Alphaproteobacteria</taxon>
        <taxon>Hyphomicrobiales</taxon>
        <taxon>Rhizobiaceae</taxon>
        <taxon>Rhizobium/Agrobacterium group</taxon>
        <taxon>Rhizobium</taxon>
    </lineage>
</organism>
<dbReference type="InterPro" id="IPR000524">
    <property type="entry name" value="Tscrpt_reg_HTH_GntR"/>
</dbReference>
<evidence type="ECO:0000313" key="6">
    <source>
        <dbReference type="Proteomes" id="UP000533641"/>
    </source>
</evidence>
<dbReference type="Gene3D" id="1.20.120.530">
    <property type="entry name" value="GntR ligand-binding domain-like"/>
    <property type="match status" value="1"/>
</dbReference>
<keyword evidence="1" id="KW-0805">Transcription regulation</keyword>
<dbReference type="Gene3D" id="1.10.10.10">
    <property type="entry name" value="Winged helix-like DNA-binding domain superfamily/Winged helix DNA-binding domain"/>
    <property type="match status" value="1"/>
</dbReference>
<dbReference type="SMART" id="SM00345">
    <property type="entry name" value="HTH_GNTR"/>
    <property type="match status" value="1"/>
</dbReference>
<dbReference type="GO" id="GO:0003700">
    <property type="term" value="F:DNA-binding transcription factor activity"/>
    <property type="evidence" value="ECO:0007669"/>
    <property type="project" value="InterPro"/>
</dbReference>
<sequence>MFRQSMRQASSSEAIDLPALLERPAKLRRVTTADAIFERLHADILSLRMPPGIALQEKRIAEEFGVSRTPVREALLRLAEGGLVEIYPQSGTVVSRIPVSAIPEAVVVRKALEGTTIESAARMAKPHHIARLDAIISRQKALAALGDVSSFHEEDEAFHEAITQIAGYPGIWTILKTVKVQIDRARRLTLPALGRMDNVVPEHGAIRDAIAAHDAEAARNAMLHHLSAVIPDVAELRTRYPDYFC</sequence>
<keyword evidence="3" id="KW-0804">Transcription</keyword>
<dbReference type="SUPFAM" id="SSF48008">
    <property type="entry name" value="GntR ligand-binding domain-like"/>
    <property type="match status" value="1"/>
</dbReference>
<dbReference type="GO" id="GO:0003677">
    <property type="term" value="F:DNA binding"/>
    <property type="evidence" value="ECO:0007669"/>
    <property type="project" value="UniProtKB-KW"/>
</dbReference>
<evidence type="ECO:0000256" key="2">
    <source>
        <dbReference type="ARBA" id="ARBA00023125"/>
    </source>
</evidence>
<dbReference type="PANTHER" id="PTHR43537">
    <property type="entry name" value="TRANSCRIPTIONAL REGULATOR, GNTR FAMILY"/>
    <property type="match status" value="1"/>
</dbReference>
<dbReference type="Proteomes" id="UP000533641">
    <property type="component" value="Unassembled WGS sequence"/>
</dbReference>
<proteinExistence type="predicted"/>
<dbReference type="InterPro" id="IPR036390">
    <property type="entry name" value="WH_DNA-bd_sf"/>
</dbReference>
<reference evidence="5 6" key="1">
    <citation type="submission" date="2020-08" db="EMBL/GenBank/DDBJ databases">
        <title>Genomic Encyclopedia of Type Strains, Phase IV (KMG-V): Genome sequencing to study the core and pangenomes of soil and plant-associated prokaryotes.</title>
        <authorList>
            <person name="Whitman W."/>
        </authorList>
    </citation>
    <scope>NUCLEOTIDE SEQUENCE [LARGE SCALE GENOMIC DNA]</scope>
    <source>
        <strain evidence="5 6">SEMIA 402</strain>
    </source>
</reference>
<name>A0A7W6RRS7_9HYPH</name>
<protein>
    <submittedName>
        <fullName evidence="5">DNA-binding GntR family transcriptional regulator</fullName>
    </submittedName>
</protein>
<dbReference type="Pfam" id="PF07729">
    <property type="entry name" value="FCD"/>
    <property type="match status" value="1"/>
</dbReference>
<evidence type="ECO:0000313" key="5">
    <source>
        <dbReference type="EMBL" id="MBB4277450.1"/>
    </source>
</evidence>
<dbReference type="PRINTS" id="PR00035">
    <property type="entry name" value="HTHGNTR"/>
</dbReference>
<dbReference type="CDD" id="cd07377">
    <property type="entry name" value="WHTH_GntR"/>
    <property type="match status" value="1"/>
</dbReference>
<feature type="domain" description="HTH gntR-type" evidence="4">
    <location>
        <begin position="30"/>
        <end position="97"/>
    </location>
</feature>
<evidence type="ECO:0000259" key="4">
    <source>
        <dbReference type="PROSITE" id="PS50949"/>
    </source>
</evidence>
<dbReference type="PROSITE" id="PS50949">
    <property type="entry name" value="HTH_GNTR"/>
    <property type="match status" value="1"/>
</dbReference>
<gene>
    <name evidence="5" type="ORF">GGE12_005257</name>
</gene>
<evidence type="ECO:0000256" key="3">
    <source>
        <dbReference type="ARBA" id="ARBA00023163"/>
    </source>
</evidence>
<accession>A0A7W6RRS7</accession>
<dbReference type="InterPro" id="IPR008920">
    <property type="entry name" value="TF_FadR/GntR_C"/>
</dbReference>
<keyword evidence="2 5" id="KW-0238">DNA-binding</keyword>
<dbReference type="Pfam" id="PF00392">
    <property type="entry name" value="GntR"/>
    <property type="match status" value="1"/>
</dbReference>
<dbReference type="InterPro" id="IPR036388">
    <property type="entry name" value="WH-like_DNA-bd_sf"/>
</dbReference>
<dbReference type="InterPro" id="IPR011711">
    <property type="entry name" value="GntR_C"/>
</dbReference>
<evidence type="ECO:0000256" key="1">
    <source>
        <dbReference type="ARBA" id="ARBA00023015"/>
    </source>
</evidence>
<dbReference type="AlphaFoldDB" id="A0A7W6RRS7"/>
<comment type="caution">
    <text evidence="5">The sequence shown here is derived from an EMBL/GenBank/DDBJ whole genome shotgun (WGS) entry which is preliminary data.</text>
</comment>
<dbReference type="EMBL" id="JACIGM010000013">
    <property type="protein sequence ID" value="MBB4277450.1"/>
    <property type="molecule type" value="Genomic_DNA"/>
</dbReference>